<dbReference type="EMBL" id="QGNW01000446">
    <property type="protein sequence ID" value="RVW71090.1"/>
    <property type="molecule type" value="Genomic_DNA"/>
</dbReference>
<dbReference type="PANTHER" id="PTHR47542">
    <property type="entry name" value="ACYL-COA N-ACYLTRANSFERASES (NAT) SUPERFAMILY PROTEIN"/>
    <property type="match status" value="1"/>
</dbReference>
<proteinExistence type="predicted"/>
<protein>
    <submittedName>
        <fullName evidence="1">Uncharacterized protein</fullName>
    </submittedName>
</protein>
<gene>
    <name evidence="1" type="ORF">CK203_061202</name>
</gene>
<dbReference type="PANTHER" id="PTHR47542:SF2">
    <property type="entry name" value="ACYL-COA N-ACYLTRANSFERASES (NAT) SUPERFAMILY PROTEIN"/>
    <property type="match status" value="1"/>
</dbReference>
<sequence>MSTSVVLELHRNPTKWVKVVEDIVQLKNKISPNHESLVGSFDEELRKNNFGVLYTQQADGHTQQADGEFVGYFMYSWPSSLLL</sequence>
<name>A0A438GFX4_VITVI</name>
<comment type="caution">
    <text evidence="1">The sequence shown here is derived from an EMBL/GenBank/DDBJ whole genome shotgun (WGS) entry which is preliminary data.</text>
</comment>
<evidence type="ECO:0000313" key="1">
    <source>
        <dbReference type="EMBL" id="RVW71090.1"/>
    </source>
</evidence>
<dbReference type="AlphaFoldDB" id="A0A438GFX4"/>
<reference evidence="1 2" key="1">
    <citation type="journal article" date="2018" name="PLoS Genet.">
        <title>Population sequencing reveals clonal diversity and ancestral inbreeding in the grapevine cultivar Chardonnay.</title>
        <authorList>
            <person name="Roach M.J."/>
            <person name="Johnson D.L."/>
            <person name="Bohlmann J."/>
            <person name="van Vuuren H.J."/>
            <person name="Jones S.J."/>
            <person name="Pretorius I.S."/>
            <person name="Schmidt S.A."/>
            <person name="Borneman A.R."/>
        </authorList>
    </citation>
    <scope>NUCLEOTIDE SEQUENCE [LARGE SCALE GENOMIC DNA]</scope>
    <source>
        <strain evidence="2">cv. Chardonnay</strain>
        <tissue evidence="1">Leaf</tissue>
    </source>
</reference>
<accession>A0A438GFX4</accession>
<organism evidence="1 2">
    <name type="scientific">Vitis vinifera</name>
    <name type="common">Grape</name>
    <dbReference type="NCBI Taxonomy" id="29760"/>
    <lineage>
        <taxon>Eukaryota</taxon>
        <taxon>Viridiplantae</taxon>
        <taxon>Streptophyta</taxon>
        <taxon>Embryophyta</taxon>
        <taxon>Tracheophyta</taxon>
        <taxon>Spermatophyta</taxon>
        <taxon>Magnoliopsida</taxon>
        <taxon>eudicotyledons</taxon>
        <taxon>Gunneridae</taxon>
        <taxon>Pentapetalae</taxon>
        <taxon>rosids</taxon>
        <taxon>Vitales</taxon>
        <taxon>Vitaceae</taxon>
        <taxon>Viteae</taxon>
        <taxon>Vitis</taxon>
    </lineage>
</organism>
<evidence type="ECO:0000313" key="2">
    <source>
        <dbReference type="Proteomes" id="UP000288805"/>
    </source>
</evidence>
<dbReference type="Proteomes" id="UP000288805">
    <property type="component" value="Unassembled WGS sequence"/>
</dbReference>